<dbReference type="AlphaFoldDB" id="A0A0B8T3W2"/>
<keyword evidence="1" id="KW-0732">Signal</keyword>
<dbReference type="OrthoDB" id="764454at2"/>
<evidence type="ECO:0000256" key="1">
    <source>
        <dbReference type="SAM" id="SignalP"/>
    </source>
</evidence>
<protein>
    <recommendedName>
        <fullName evidence="4">DUF4878 domain-containing protein</fullName>
    </recommendedName>
</protein>
<reference evidence="2 3" key="2">
    <citation type="journal article" date="2015" name="PLoS ONE">
        <title>Whole-Genome Optical Mapping and Finished Genome Sequence of Sphingobacterium deserti sp. nov., a New Species Isolated from the Western Desert of China.</title>
        <authorList>
            <person name="Teng C."/>
            <person name="Zhou Z."/>
            <person name="Molnar I."/>
            <person name="Li X."/>
            <person name="Tang R."/>
            <person name="Chen M."/>
            <person name="Wang L."/>
            <person name="Su S."/>
            <person name="Zhang W."/>
            <person name="Lin M."/>
        </authorList>
    </citation>
    <scope>NUCLEOTIDE SEQUENCE [LARGE SCALE GENOMIC DNA]</scope>
    <source>
        <strain evidence="3">ACCC05744</strain>
    </source>
</reference>
<evidence type="ECO:0000313" key="2">
    <source>
        <dbReference type="EMBL" id="KGE15941.1"/>
    </source>
</evidence>
<dbReference type="RefSeq" id="WP_037494585.1">
    <property type="nucleotide sequence ID" value="NZ_JJMU01000003.1"/>
</dbReference>
<evidence type="ECO:0000313" key="3">
    <source>
        <dbReference type="Proteomes" id="UP000031802"/>
    </source>
</evidence>
<organism evidence="2 3">
    <name type="scientific">Sphingobacterium deserti</name>
    <dbReference type="NCBI Taxonomy" id="1229276"/>
    <lineage>
        <taxon>Bacteria</taxon>
        <taxon>Pseudomonadati</taxon>
        <taxon>Bacteroidota</taxon>
        <taxon>Sphingobacteriia</taxon>
        <taxon>Sphingobacteriales</taxon>
        <taxon>Sphingobacteriaceae</taxon>
        <taxon>Sphingobacterium</taxon>
    </lineage>
</organism>
<gene>
    <name evidence="2" type="ORF">DI53_0290</name>
</gene>
<dbReference type="Gene3D" id="3.10.450.50">
    <property type="match status" value="1"/>
</dbReference>
<dbReference type="InterPro" id="IPR039437">
    <property type="entry name" value="FrzH/put_lumazine-bd"/>
</dbReference>
<accession>A0A0B8T3W2</accession>
<evidence type="ECO:0008006" key="4">
    <source>
        <dbReference type="Google" id="ProtNLM"/>
    </source>
</evidence>
<keyword evidence="3" id="KW-1185">Reference proteome</keyword>
<comment type="caution">
    <text evidence="2">The sequence shown here is derived from an EMBL/GenBank/DDBJ whole genome shotgun (WGS) entry which is preliminary data.</text>
</comment>
<sequence>MKKTLTTIIAAFILITSFSAFAVGSVNPIKKFDAASIIGIYLESAAMGNPHLNKYIFADDFEYRNSANNDSFSKKEYMRFLKQSAGAKFDCQTVYEILDQSGQACVAKATMTFPDFVRVDYVTLNHSQDGWKVSKIVTTYP</sequence>
<dbReference type="eggNOG" id="ENOG50337Z0">
    <property type="taxonomic scope" value="Bacteria"/>
</dbReference>
<dbReference type="EMBL" id="JJMU01000003">
    <property type="protein sequence ID" value="KGE15941.1"/>
    <property type="molecule type" value="Genomic_DNA"/>
</dbReference>
<dbReference type="Pfam" id="PF12893">
    <property type="entry name" value="Lumazine_bd_2"/>
    <property type="match status" value="1"/>
</dbReference>
<dbReference type="InterPro" id="IPR032710">
    <property type="entry name" value="NTF2-like_dom_sf"/>
</dbReference>
<proteinExistence type="predicted"/>
<dbReference type="SUPFAM" id="SSF54427">
    <property type="entry name" value="NTF2-like"/>
    <property type="match status" value="1"/>
</dbReference>
<name>A0A0B8T3W2_9SPHI</name>
<feature type="signal peptide" evidence="1">
    <location>
        <begin position="1"/>
        <end position="22"/>
    </location>
</feature>
<dbReference type="Proteomes" id="UP000031802">
    <property type="component" value="Unassembled WGS sequence"/>
</dbReference>
<feature type="chain" id="PRO_5002124426" description="DUF4878 domain-containing protein" evidence="1">
    <location>
        <begin position="23"/>
        <end position="141"/>
    </location>
</feature>
<reference evidence="3" key="1">
    <citation type="submission" date="2014-04" db="EMBL/GenBank/DDBJ databases">
        <title>Whole-Genome optical mapping and complete genome sequence of Sphingobacterium deserti sp. nov., a new spaces isolated from desert in the west of China.</title>
        <authorList>
            <person name="Teng C."/>
            <person name="Zhou Z."/>
            <person name="Li X."/>
            <person name="Chen M."/>
            <person name="Lin M."/>
            <person name="Wang L."/>
            <person name="Su S."/>
            <person name="Zhang C."/>
            <person name="Zhang W."/>
        </authorList>
    </citation>
    <scope>NUCLEOTIDE SEQUENCE [LARGE SCALE GENOMIC DNA]</scope>
    <source>
        <strain evidence="3">ACCC05744</strain>
    </source>
</reference>
<dbReference type="PATRIC" id="fig|1229276.3.peg.299"/>